<gene>
    <name evidence="3" type="ORF">AMRN_2159</name>
    <name evidence="4" type="ORF">CPH92_12535</name>
</gene>
<keyword evidence="1" id="KW-0472">Membrane</keyword>
<feature type="domain" description="CHASE2" evidence="2">
    <location>
        <begin position="66"/>
        <end position="288"/>
    </location>
</feature>
<evidence type="ECO:0000313" key="3">
    <source>
        <dbReference type="EMBL" id="AXX87871.1"/>
    </source>
</evidence>
<keyword evidence="5" id="KW-1185">Reference proteome</keyword>
<dbReference type="RefSeq" id="WP_099312335.1">
    <property type="nucleotide sequence ID" value="NZ_CP032101.1"/>
</dbReference>
<dbReference type="Proteomes" id="UP000224740">
    <property type="component" value="Unassembled WGS sequence"/>
</dbReference>
<evidence type="ECO:0000313" key="5">
    <source>
        <dbReference type="Proteomes" id="UP000224740"/>
    </source>
</evidence>
<protein>
    <submittedName>
        <fullName evidence="3">CHASE2 sensor-containing signal transduction protein</fullName>
    </submittedName>
</protein>
<evidence type="ECO:0000313" key="4">
    <source>
        <dbReference type="EMBL" id="PHO14320.1"/>
    </source>
</evidence>
<evidence type="ECO:0000256" key="1">
    <source>
        <dbReference type="SAM" id="Phobius"/>
    </source>
</evidence>
<evidence type="ECO:0000259" key="2">
    <source>
        <dbReference type="Pfam" id="PF05226"/>
    </source>
</evidence>
<dbReference type="Pfam" id="PF05226">
    <property type="entry name" value="CHASE2"/>
    <property type="match status" value="1"/>
</dbReference>
<organism evidence="3 6">
    <name type="scientific">Malaciobacter marinus</name>
    <dbReference type="NCBI Taxonomy" id="505249"/>
    <lineage>
        <taxon>Bacteria</taxon>
        <taxon>Pseudomonadati</taxon>
        <taxon>Campylobacterota</taxon>
        <taxon>Epsilonproteobacteria</taxon>
        <taxon>Campylobacterales</taxon>
        <taxon>Arcobacteraceae</taxon>
        <taxon>Malaciobacter</taxon>
    </lineage>
</organism>
<name>A0A347TMP3_9BACT</name>
<accession>A0A347TMP3</accession>
<sequence length="408" mass="47408">MNYFKIVKNSIFSFLFVSGIVFLLDNKLNLLEIIHSATLRNIYNSIDKETKNKVYNNNSDSLALLITNEFYEKEFNSTSPLNKEKLYNLIKNITKQKPKTIIIDFSISPNSLQQTKNEIKLYEYLKEISKDINIVLPFAFFSNLNLKNQEKWIKDICKSNIKLAIPFITSEIGLVLKYNNFQNHISRVAYTQNSSICKSLKTKSISEVLTNNKKLFTNQKEIPVNYSKITHSTIYLNSMSEIKRYDLSNKTVFLGGGYGFTDIYKTPYSERFGVEILNAIYYSITHPIEYANLLNTSIIDILNGLLFGFFISFILRKKSIAKTQNMNTIYNLSLIIILFLFIIISLSISSIFFHKFFVWINPVPIILGMFIDLVINSEKKDFNDSFKTAWFAYFLRSCFIILGLYSFF</sequence>
<reference evidence="5" key="1">
    <citation type="submission" date="2017-09" db="EMBL/GenBank/DDBJ databases">
        <title>Arcobacter canalis sp. nov., a new species isolated from a water canal contaminated with urban sewage.</title>
        <authorList>
            <person name="Perez-Cataluna A."/>
            <person name="Salas-Masso N."/>
            <person name="Figueras M.J."/>
        </authorList>
    </citation>
    <scope>NUCLEOTIDE SEQUENCE [LARGE SCALE GENOMIC DNA]</scope>
    <source>
        <strain evidence="5">CECT 7727</strain>
    </source>
</reference>
<keyword evidence="1" id="KW-1133">Transmembrane helix</keyword>
<feature type="transmembrane region" description="Helical" evidence="1">
    <location>
        <begin position="293"/>
        <end position="316"/>
    </location>
</feature>
<dbReference type="KEGG" id="amar:AMRN_2159"/>
<keyword evidence="1" id="KW-0812">Transmembrane</keyword>
<dbReference type="InterPro" id="IPR007890">
    <property type="entry name" value="CHASE2"/>
</dbReference>
<evidence type="ECO:0000313" key="6">
    <source>
        <dbReference type="Proteomes" id="UP000264693"/>
    </source>
</evidence>
<feature type="transmembrane region" description="Helical" evidence="1">
    <location>
        <begin position="359"/>
        <end position="376"/>
    </location>
</feature>
<reference evidence="4" key="2">
    <citation type="submission" date="2017-09" db="EMBL/GenBank/DDBJ databases">
        <authorList>
            <person name="Perez-Cataluna A."/>
            <person name="Figueras M.J."/>
            <person name="Salas-Masso N."/>
        </authorList>
    </citation>
    <scope>NUCLEOTIDE SEQUENCE</scope>
    <source>
        <strain evidence="4">CECT 7727</strain>
    </source>
</reference>
<feature type="transmembrane region" description="Helical" evidence="1">
    <location>
        <begin position="328"/>
        <end position="353"/>
    </location>
</feature>
<feature type="transmembrane region" description="Helical" evidence="1">
    <location>
        <begin position="388"/>
        <end position="407"/>
    </location>
</feature>
<dbReference type="Proteomes" id="UP000264693">
    <property type="component" value="Chromosome"/>
</dbReference>
<dbReference type="AlphaFoldDB" id="A0A347TMP3"/>
<reference evidence="3 6" key="3">
    <citation type="submission" date="2018-08" db="EMBL/GenBank/DDBJ databases">
        <title>Complete genome of the Arcobacter marinus type strain JCM 15502.</title>
        <authorList>
            <person name="Miller W.G."/>
            <person name="Yee E."/>
            <person name="Huynh S."/>
            <person name="Parker C.T."/>
        </authorList>
    </citation>
    <scope>NUCLEOTIDE SEQUENCE [LARGE SCALE GENOMIC DNA]</scope>
    <source>
        <strain evidence="3 6">JCM 15502</strain>
    </source>
</reference>
<dbReference type="EMBL" id="NXAO01000061">
    <property type="protein sequence ID" value="PHO14320.1"/>
    <property type="molecule type" value="Genomic_DNA"/>
</dbReference>
<dbReference type="EMBL" id="CP032101">
    <property type="protein sequence ID" value="AXX87871.1"/>
    <property type="molecule type" value="Genomic_DNA"/>
</dbReference>
<proteinExistence type="predicted"/>